<evidence type="ECO:0000313" key="1">
    <source>
        <dbReference type="EMBL" id="TEY75127.1"/>
    </source>
</evidence>
<proteinExistence type="predicted"/>
<dbReference type="STRING" id="38488.A0A4Y8DBW9"/>
<name>A0A4Y8DBW9_9HELO</name>
<sequence>MSLSLSSGPVKLDTSGNGDGLQHYDQVCAISQAAINRGFVELFEKQPLAARSIHWSNEDVFDGQLVATMLPPRIELDVESGDSSKFMLQLRFDQGRIFLGQNTYQTIDGWVIAFTPLSFADCLNETSGDLTAAANVEDTEDNVVFRSDRPTKLCPGEYSIHRLFAAIADLPWGSIIWERSYMLQPNRQKLSLEQWAKDPANNALYNEVQQCLREWTLENKLASCFTQGMLLKVPKPKVSSGKVTFAARTLRLQNYPYIEEERQMQLSNSNQVMKGINGSPYNCLCFCEVVGSRVDLPTTKFLPFSGNLAGPSKGTSAEYLGTFILDRRLVSGGTQLLPPLQDLCIAMQTIPFDPDTRIGGNYVTSGRRLRVVGNTADLTAGKPYRWEQVRDNTGASTRYLADVAGRKTRTTSTAEVTIEAGPQMTAFKVTGKYGYTCRREFSSIVISDIASWTFTISVSGSQDVVGNLAVLNSPRAILEGCTIEKDPYTGLDIMIPNDFSATLTGTPSDPKWVLIRSAMKVNIGRALFKMASGLKFFQGINKLVYGGNGEFEFGPTMLNEDLSAFATIDFSPKESRVDWPSLETKGAGDNVVTENYTSDTSVTTLHPRLNWTSLVNAYDPAAQTIDLTLTASNSSDDGIAFKSIAVVCLKMKELEGKTLFDTGLEHWNATKDSSVQSVKPWSITNDKINQVLDLRASNVNAGLQLKILPSVLGTAHDGIDLPSKFIVPSKGSFTLKLKGPVHTKSNAGLYVMQLDEVWTGIRAIKPLQGRATTFLVLELKADSQNPTPYIVTQAQADEKRGVLHS</sequence>
<keyword evidence="2" id="KW-1185">Reference proteome</keyword>
<dbReference type="AlphaFoldDB" id="A0A4Y8DBW9"/>
<evidence type="ECO:0000313" key="2">
    <source>
        <dbReference type="Proteomes" id="UP000297299"/>
    </source>
</evidence>
<protein>
    <submittedName>
        <fullName evidence="1">Uncharacterized protein</fullName>
    </submittedName>
</protein>
<dbReference type="Proteomes" id="UP000297299">
    <property type="component" value="Unassembled WGS sequence"/>
</dbReference>
<gene>
    <name evidence="1" type="ORF">BOTCAL_0065g00290</name>
</gene>
<accession>A0A4Y8DBW9</accession>
<dbReference type="EMBL" id="PHWZ01000065">
    <property type="protein sequence ID" value="TEY75127.1"/>
    <property type="molecule type" value="Genomic_DNA"/>
</dbReference>
<dbReference type="OrthoDB" id="5429442at2759"/>
<reference evidence="1 2" key="1">
    <citation type="submission" date="2017-11" db="EMBL/GenBank/DDBJ databases">
        <title>Comparative genomics of Botrytis spp.</title>
        <authorList>
            <person name="Valero-Jimenez C.A."/>
            <person name="Tapia P."/>
            <person name="Veloso J."/>
            <person name="Silva-Moreno E."/>
            <person name="Staats M."/>
            <person name="Valdes J.H."/>
            <person name="Van Kan J.A.L."/>
        </authorList>
    </citation>
    <scope>NUCLEOTIDE SEQUENCE [LARGE SCALE GENOMIC DNA]</scope>
    <source>
        <strain evidence="1 2">MUCL2830</strain>
    </source>
</reference>
<comment type="caution">
    <text evidence="1">The sequence shown here is derived from an EMBL/GenBank/DDBJ whole genome shotgun (WGS) entry which is preliminary data.</text>
</comment>
<organism evidence="1 2">
    <name type="scientific">Botryotinia calthae</name>
    <dbReference type="NCBI Taxonomy" id="38488"/>
    <lineage>
        <taxon>Eukaryota</taxon>
        <taxon>Fungi</taxon>
        <taxon>Dikarya</taxon>
        <taxon>Ascomycota</taxon>
        <taxon>Pezizomycotina</taxon>
        <taxon>Leotiomycetes</taxon>
        <taxon>Helotiales</taxon>
        <taxon>Sclerotiniaceae</taxon>
        <taxon>Botryotinia</taxon>
    </lineage>
</organism>